<accession>A0A395IY00</accession>
<feature type="compositionally biased region" description="Polar residues" evidence="1">
    <location>
        <begin position="153"/>
        <end position="167"/>
    </location>
</feature>
<evidence type="ECO:0000256" key="1">
    <source>
        <dbReference type="SAM" id="MobiDB-lite"/>
    </source>
</evidence>
<evidence type="ECO:0000313" key="4">
    <source>
        <dbReference type="Proteomes" id="UP000249056"/>
    </source>
</evidence>
<evidence type="ECO:0000313" key="3">
    <source>
        <dbReference type="EMBL" id="RAL65135.1"/>
    </source>
</evidence>
<feature type="region of interest" description="Disordered" evidence="1">
    <location>
        <begin position="148"/>
        <end position="170"/>
    </location>
</feature>
<dbReference type="Gene3D" id="3.60.21.10">
    <property type="match status" value="1"/>
</dbReference>
<dbReference type="Pfam" id="PF00149">
    <property type="entry name" value="Metallophos"/>
    <property type="match status" value="1"/>
</dbReference>
<proteinExistence type="predicted"/>
<dbReference type="SUPFAM" id="SSF56300">
    <property type="entry name" value="Metallo-dependent phosphatases"/>
    <property type="match status" value="1"/>
</dbReference>
<dbReference type="Proteomes" id="UP000249056">
    <property type="component" value="Unassembled WGS sequence"/>
</dbReference>
<gene>
    <name evidence="3" type="ORF">DID88_001241</name>
</gene>
<keyword evidence="4" id="KW-1185">Reference proteome</keyword>
<dbReference type="OrthoDB" id="550558at2759"/>
<organism evidence="3 4">
    <name type="scientific">Monilinia fructigena</name>
    <dbReference type="NCBI Taxonomy" id="38457"/>
    <lineage>
        <taxon>Eukaryota</taxon>
        <taxon>Fungi</taxon>
        <taxon>Dikarya</taxon>
        <taxon>Ascomycota</taxon>
        <taxon>Pezizomycotina</taxon>
        <taxon>Leotiomycetes</taxon>
        <taxon>Helotiales</taxon>
        <taxon>Sclerotiniaceae</taxon>
        <taxon>Monilinia</taxon>
    </lineage>
</organism>
<name>A0A395IY00_9HELO</name>
<feature type="region of interest" description="Disordered" evidence="1">
    <location>
        <begin position="294"/>
        <end position="313"/>
    </location>
</feature>
<dbReference type="InterPro" id="IPR004843">
    <property type="entry name" value="Calcineurin-like_PHP"/>
</dbReference>
<feature type="domain" description="Calcineurin-like phosphoesterase" evidence="2">
    <location>
        <begin position="193"/>
        <end position="408"/>
    </location>
</feature>
<sequence>MSSNKRPSTEPPSIKLPPFKPHWGVSVGGTKTTQHRTEKSISIPSVPAEGLEQATKTVNPFSARVESPGILRVTTPSPVVPKWTAINKPTKSPEIIDRQLSKDPVKAIKRSKKSTKTAVKRPIEKFSPVTSWPSINIPKGPVEAIEKRKKNTKTGGQQPKKSSTQAGGTKDIITPMLKGSIIHPAEVGIGLPILILAGDIGYAQPEKNHAENYQGFLARMCAKPVLKRIFLVAGNRDFWPQKKNTIPGALEILGGFAAHRVCLETDIYGERPVRNRGGRRQNCDLGATLWTENRNRGGHEPQDQNNVQRTARHKESCEFIRQETEKIRKDPEEVETRILIITHMPPSKSGTSNLKYTAMGVRDFKAGMNHGSDVIDGVKGYTYDHSEIETTMPLLDHRDVWIWGHTHWNEPLVGKLRHGGMRFECNQRGMLKELIKNMPLSRRVPFNPKKVIYV</sequence>
<comment type="caution">
    <text evidence="3">The sequence shown here is derived from an EMBL/GenBank/DDBJ whole genome shotgun (WGS) entry which is preliminary data.</text>
</comment>
<dbReference type="PANTHER" id="PTHR37844:SF2">
    <property type="entry name" value="SER_THR PROTEIN PHOSPHATASE SUPERFAMILY (AFU_ORTHOLOGUE AFUA_1G14840)"/>
    <property type="match status" value="1"/>
</dbReference>
<dbReference type="AlphaFoldDB" id="A0A395IY00"/>
<dbReference type="PANTHER" id="PTHR37844">
    <property type="entry name" value="SER/THR PROTEIN PHOSPHATASE SUPERFAMILY (AFU_ORTHOLOGUE AFUA_1G14840)"/>
    <property type="match status" value="1"/>
</dbReference>
<feature type="region of interest" description="Disordered" evidence="1">
    <location>
        <begin position="1"/>
        <end position="48"/>
    </location>
</feature>
<dbReference type="EMBL" id="QKRW01000011">
    <property type="protein sequence ID" value="RAL65135.1"/>
    <property type="molecule type" value="Genomic_DNA"/>
</dbReference>
<evidence type="ECO:0000259" key="2">
    <source>
        <dbReference type="Pfam" id="PF00149"/>
    </source>
</evidence>
<dbReference type="InterPro" id="IPR029052">
    <property type="entry name" value="Metallo-depent_PP-like"/>
</dbReference>
<protein>
    <recommendedName>
        <fullName evidence="2">Calcineurin-like phosphoesterase domain-containing protein</fullName>
    </recommendedName>
</protein>
<dbReference type="GO" id="GO:0016787">
    <property type="term" value="F:hydrolase activity"/>
    <property type="evidence" value="ECO:0007669"/>
    <property type="project" value="InterPro"/>
</dbReference>
<reference evidence="3 4" key="1">
    <citation type="submission" date="2018-06" db="EMBL/GenBank/DDBJ databases">
        <title>Genome Sequence of the Brown Rot Fungal Pathogen Monilinia fructigena.</title>
        <authorList>
            <person name="Landi L."/>
            <person name="De Miccolis Angelini R.M."/>
            <person name="Pollastro S."/>
            <person name="Abate D."/>
            <person name="Faretra F."/>
            <person name="Romanazzi G."/>
        </authorList>
    </citation>
    <scope>NUCLEOTIDE SEQUENCE [LARGE SCALE GENOMIC DNA]</scope>
    <source>
        <strain evidence="3 4">Mfrg269</strain>
    </source>
</reference>